<keyword evidence="3" id="KW-1185">Reference proteome</keyword>
<feature type="chain" id="PRO_5035215111" evidence="1">
    <location>
        <begin position="22"/>
        <end position="250"/>
    </location>
</feature>
<evidence type="ECO:0000313" key="3">
    <source>
        <dbReference type="Proteomes" id="UP000747542"/>
    </source>
</evidence>
<accession>A0A8J5ML59</accession>
<protein>
    <submittedName>
        <fullName evidence="2">Uncharacterized protein</fullName>
    </submittedName>
</protein>
<reference evidence="2" key="1">
    <citation type="journal article" date="2021" name="Sci. Adv.">
        <title>The American lobster genome reveals insights on longevity, neural, and immune adaptations.</title>
        <authorList>
            <person name="Polinski J.M."/>
            <person name="Zimin A.V."/>
            <person name="Clark K.F."/>
            <person name="Kohn A.B."/>
            <person name="Sadowski N."/>
            <person name="Timp W."/>
            <person name="Ptitsyn A."/>
            <person name="Khanna P."/>
            <person name="Romanova D.Y."/>
            <person name="Williams P."/>
            <person name="Greenwood S.J."/>
            <person name="Moroz L.L."/>
            <person name="Walt D.R."/>
            <person name="Bodnar A.G."/>
        </authorList>
    </citation>
    <scope>NUCLEOTIDE SEQUENCE</scope>
    <source>
        <strain evidence="2">GMGI-L3</strain>
    </source>
</reference>
<dbReference type="SUPFAM" id="SSF49785">
    <property type="entry name" value="Galactose-binding domain-like"/>
    <property type="match status" value="1"/>
</dbReference>
<evidence type="ECO:0000313" key="2">
    <source>
        <dbReference type="EMBL" id="KAG7155588.1"/>
    </source>
</evidence>
<dbReference type="Gene3D" id="2.60.120.260">
    <property type="entry name" value="Galactose-binding domain-like"/>
    <property type="match status" value="1"/>
</dbReference>
<name>A0A8J5ML59_HOMAM</name>
<organism evidence="2 3">
    <name type="scientific">Homarus americanus</name>
    <name type="common">American lobster</name>
    <dbReference type="NCBI Taxonomy" id="6706"/>
    <lineage>
        <taxon>Eukaryota</taxon>
        <taxon>Metazoa</taxon>
        <taxon>Ecdysozoa</taxon>
        <taxon>Arthropoda</taxon>
        <taxon>Crustacea</taxon>
        <taxon>Multicrustacea</taxon>
        <taxon>Malacostraca</taxon>
        <taxon>Eumalacostraca</taxon>
        <taxon>Eucarida</taxon>
        <taxon>Decapoda</taxon>
        <taxon>Pleocyemata</taxon>
        <taxon>Astacidea</taxon>
        <taxon>Nephropoidea</taxon>
        <taxon>Nephropidae</taxon>
        <taxon>Homarus</taxon>
    </lineage>
</organism>
<dbReference type="AlphaFoldDB" id="A0A8J5ML59"/>
<feature type="signal peptide" evidence="1">
    <location>
        <begin position="1"/>
        <end position="21"/>
    </location>
</feature>
<evidence type="ECO:0000256" key="1">
    <source>
        <dbReference type="SAM" id="SignalP"/>
    </source>
</evidence>
<dbReference type="EMBL" id="JAHLQT010041065">
    <property type="protein sequence ID" value="KAG7155588.1"/>
    <property type="molecule type" value="Genomic_DNA"/>
</dbReference>
<sequence length="250" mass="27480">MSQAVVWWAAVVILSRSSVEGNNLHQWRRVLVSQATVSLSSTVESGDLLHPSINRNLHCPNTCTMLGWCNSWCKDAANNCTFSSMIVMPTYNETNLADALTCYTERPIDYATNAKITSGREAHAKKLKENLIDGVYGFSILENFLSEAGDHTWFVLDFGKIVTFSHVVLFAQPNSNVVYHFRDLEVRVGTSAVTPPGGLATYQLFGKFTGPGSVSQMVELVSHQPLSARYVSVQKTAGAYGLQVGHVEVF</sequence>
<dbReference type="Proteomes" id="UP000747542">
    <property type="component" value="Unassembled WGS sequence"/>
</dbReference>
<dbReference type="InterPro" id="IPR008979">
    <property type="entry name" value="Galactose-bd-like_sf"/>
</dbReference>
<keyword evidence="1" id="KW-0732">Signal</keyword>
<comment type="caution">
    <text evidence="2">The sequence shown here is derived from an EMBL/GenBank/DDBJ whole genome shotgun (WGS) entry which is preliminary data.</text>
</comment>
<gene>
    <name evidence="2" type="ORF">Hamer_G015953</name>
</gene>
<proteinExistence type="predicted"/>